<evidence type="ECO:0000256" key="1">
    <source>
        <dbReference type="SAM" id="MobiDB-lite"/>
    </source>
</evidence>
<dbReference type="InterPro" id="IPR027417">
    <property type="entry name" value="P-loop_NTPase"/>
</dbReference>
<feature type="region of interest" description="Disordered" evidence="1">
    <location>
        <begin position="196"/>
        <end position="216"/>
    </location>
</feature>
<dbReference type="KEGG" id="tmn:UCRPA7_5889"/>
<dbReference type="Proteomes" id="UP000014074">
    <property type="component" value="Unassembled WGS sequence"/>
</dbReference>
<evidence type="ECO:0000313" key="2">
    <source>
        <dbReference type="EMBL" id="EON98532.1"/>
    </source>
</evidence>
<dbReference type="EMBL" id="KB933210">
    <property type="protein sequence ID" value="EON98532.1"/>
    <property type="molecule type" value="Genomic_DNA"/>
</dbReference>
<dbReference type="SUPFAM" id="SSF52540">
    <property type="entry name" value="P-loop containing nucleoside triphosphate hydrolases"/>
    <property type="match status" value="1"/>
</dbReference>
<organism evidence="2 3">
    <name type="scientific">Phaeoacremonium minimum (strain UCR-PA7)</name>
    <name type="common">Esca disease fungus</name>
    <name type="synonym">Togninia minima</name>
    <dbReference type="NCBI Taxonomy" id="1286976"/>
    <lineage>
        <taxon>Eukaryota</taxon>
        <taxon>Fungi</taxon>
        <taxon>Dikarya</taxon>
        <taxon>Ascomycota</taxon>
        <taxon>Pezizomycotina</taxon>
        <taxon>Sordariomycetes</taxon>
        <taxon>Sordariomycetidae</taxon>
        <taxon>Togniniales</taxon>
        <taxon>Togniniaceae</taxon>
        <taxon>Phaeoacremonium</taxon>
    </lineage>
</organism>
<reference evidence="3" key="1">
    <citation type="journal article" date="2013" name="Genome Announc.">
        <title>Draft genome sequence of the ascomycete Phaeoacremonium aleophilum strain UCR-PA7, a causal agent of the esca disease complex in grapevines.</title>
        <authorList>
            <person name="Blanco-Ulate B."/>
            <person name="Rolshausen P."/>
            <person name="Cantu D."/>
        </authorList>
    </citation>
    <scope>NUCLEOTIDE SEQUENCE [LARGE SCALE GENOMIC DNA]</scope>
    <source>
        <strain evidence="3">UCR-PA7</strain>
    </source>
</reference>
<dbReference type="OrthoDB" id="5426988at2759"/>
<dbReference type="AlphaFoldDB" id="R8BH18"/>
<dbReference type="eggNOG" id="ENOG502SD2T">
    <property type="taxonomic scope" value="Eukaryota"/>
</dbReference>
<accession>R8BH18</accession>
<sequence length="216" mass="23990">MGNAPLILINGWPGVGKQTVAEMLALLLGEDKAHLVDDNNFVGTVHLPHGHPDFEKSKREDRDTAFANFVEDASSLGKITIFTDCQADTIEGRSVAQEYEATAARSNRALIPIYLDCQLEENLRRVQTLERRTSLKDKIRSPKEARSVRNEGGRLFVFPDHNGLTLNITNMAPGEAAISILGFMNDEIARRDTELANAETTPLEGQEPDWLHLDAR</sequence>
<protein>
    <submittedName>
        <fullName evidence="2">Uncharacterized protein</fullName>
    </submittedName>
</protein>
<dbReference type="Pfam" id="PF13238">
    <property type="entry name" value="AAA_18"/>
    <property type="match status" value="1"/>
</dbReference>
<name>R8BH18_PHAM7</name>
<proteinExistence type="predicted"/>
<dbReference type="HOGENOM" id="CLU_092496_1_1_1"/>
<evidence type="ECO:0000313" key="3">
    <source>
        <dbReference type="Proteomes" id="UP000014074"/>
    </source>
</evidence>
<gene>
    <name evidence="2" type="ORF">UCRPA7_5889</name>
</gene>
<dbReference type="Gene3D" id="3.40.50.300">
    <property type="entry name" value="P-loop containing nucleotide triphosphate hydrolases"/>
    <property type="match status" value="1"/>
</dbReference>
<dbReference type="RefSeq" id="XP_007916624.1">
    <property type="nucleotide sequence ID" value="XM_007918433.1"/>
</dbReference>
<keyword evidence="3" id="KW-1185">Reference proteome</keyword>
<dbReference type="GeneID" id="19326489"/>